<evidence type="ECO:0000256" key="1">
    <source>
        <dbReference type="ARBA" id="ARBA00022670"/>
    </source>
</evidence>
<accession>A0A4R6Y200</accession>
<comment type="similarity">
    <text evidence="6">Belongs to the peptidase M48 family.</text>
</comment>
<dbReference type="OrthoDB" id="9810445at2"/>
<feature type="domain" description="Peptidase M48" evidence="8">
    <location>
        <begin position="113"/>
        <end position="263"/>
    </location>
</feature>
<dbReference type="InterPro" id="IPR051156">
    <property type="entry name" value="Mito/Outer_Membr_Metalloprot"/>
</dbReference>
<evidence type="ECO:0000256" key="2">
    <source>
        <dbReference type="ARBA" id="ARBA00022723"/>
    </source>
</evidence>
<feature type="region of interest" description="Disordered" evidence="7">
    <location>
        <begin position="242"/>
        <end position="267"/>
    </location>
</feature>
<dbReference type="InterPro" id="IPR001915">
    <property type="entry name" value="Peptidase_M48"/>
</dbReference>
<dbReference type="EMBL" id="SNZE01000020">
    <property type="protein sequence ID" value="TDR30523.1"/>
    <property type="molecule type" value="Genomic_DNA"/>
</dbReference>
<feature type="compositionally biased region" description="Low complexity" evidence="7">
    <location>
        <begin position="242"/>
        <end position="253"/>
    </location>
</feature>
<protein>
    <submittedName>
        <fullName evidence="9">Putative metalloprotease</fullName>
    </submittedName>
</protein>
<keyword evidence="2" id="KW-0479">Metal-binding</keyword>
<organism evidence="9 10">
    <name type="scientific">Hydromonas duriensis</name>
    <dbReference type="NCBI Taxonomy" id="1527608"/>
    <lineage>
        <taxon>Bacteria</taxon>
        <taxon>Pseudomonadati</taxon>
        <taxon>Pseudomonadota</taxon>
        <taxon>Betaproteobacteria</taxon>
        <taxon>Burkholderiales</taxon>
        <taxon>Burkholderiaceae</taxon>
        <taxon>Hydromonas</taxon>
    </lineage>
</organism>
<keyword evidence="5 6" id="KW-0482">Metalloprotease</keyword>
<dbReference type="AlphaFoldDB" id="A0A4R6Y200"/>
<dbReference type="GO" id="GO:0046872">
    <property type="term" value="F:metal ion binding"/>
    <property type="evidence" value="ECO:0007669"/>
    <property type="project" value="UniProtKB-KW"/>
</dbReference>
<dbReference type="Gene3D" id="3.30.2010.10">
    <property type="entry name" value="Metalloproteases ('zincins'), catalytic domain"/>
    <property type="match status" value="1"/>
</dbReference>
<evidence type="ECO:0000256" key="4">
    <source>
        <dbReference type="ARBA" id="ARBA00022833"/>
    </source>
</evidence>
<reference evidence="9 10" key="1">
    <citation type="submission" date="2019-03" db="EMBL/GenBank/DDBJ databases">
        <title>Genomic Encyclopedia of Type Strains, Phase IV (KMG-IV): sequencing the most valuable type-strain genomes for metagenomic binning, comparative biology and taxonomic classification.</title>
        <authorList>
            <person name="Goeker M."/>
        </authorList>
    </citation>
    <scope>NUCLEOTIDE SEQUENCE [LARGE SCALE GENOMIC DNA]</scope>
    <source>
        <strain evidence="9 10">DSM 102852</strain>
    </source>
</reference>
<dbReference type="GO" id="GO:0004222">
    <property type="term" value="F:metalloendopeptidase activity"/>
    <property type="evidence" value="ECO:0007669"/>
    <property type="project" value="InterPro"/>
</dbReference>
<evidence type="ECO:0000259" key="8">
    <source>
        <dbReference type="Pfam" id="PF01435"/>
    </source>
</evidence>
<comment type="cofactor">
    <cofactor evidence="6">
        <name>Zn(2+)</name>
        <dbReference type="ChEBI" id="CHEBI:29105"/>
    </cofactor>
    <text evidence="6">Binds 1 zinc ion per subunit.</text>
</comment>
<evidence type="ECO:0000256" key="5">
    <source>
        <dbReference type="ARBA" id="ARBA00023049"/>
    </source>
</evidence>
<sequence>MIRFTVFGLFFYLIFIGSGIVSKKYVSTAILGLALLSATPSFAFDFGKAFEAVSDVASAATLSDADVKAYASQMALAYDKQNSIAAPSSAYGKRLSKLIKGWERTDGLTLNFKVYNDKEVNAFAMADGTVRINSGLLDMMTDDEVRFVLGHEIGHVKLGHSKSQLTKALLTSAAIKGASSAGGTVGQLADSDLSGLMSKVLDAQFSQADEKSADMYGLNLMRSKSVNPQAAISSLEKLASLGSSGGLMSSHPSSQKRADILRKELAK</sequence>
<evidence type="ECO:0000313" key="9">
    <source>
        <dbReference type="EMBL" id="TDR30523.1"/>
    </source>
</evidence>
<dbReference type="Proteomes" id="UP000294480">
    <property type="component" value="Unassembled WGS sequence"/>
</dbReference>
<dbReference type="PANTHER" id="PTHR22726:SF8">
    <property type="entry name" value="METALLOPROTEASE YCAL"/>
    <property type="match status" value="1"/>
</dbReference>
<dbReference type="CDD" id="cd07334">
    <property type="entry name" value="M48C_loiP_like"/>
    <property type="match status" value="1"/>
</dbReference>
<keyword evidence="3 6" id="KW-0378">Hydrolase</keyword>
<comment type="caution">
    <text evidence="9">The sequence shown here is derived from an EMBL/GenBank/DDBJ whole genome shotgun (WGS) entry which is preliminary data.</text>
</comment>
<keyword evidence="4 6" id="KW-0862">Zinc</keyword>
<name>A0A4R6Y200_9BURK</name>
<evidence type="ECO:0000256" key="3">
    <source>
        <dbReference type="ARBA" id="ARBA00022801"/>
    </source>
</evidence>
<evidence type="ECO:0000256" key="7">
    <source>
        <dbReference type="SAM" id="MobiDB-lite"/>
    </source>
</evidence>
<dbReference type="GO" id="GO:0051603">
    <property type="term" value="P:proteolysis involved in protein catabolic process"/>
    <property type="evidence" value="ECO:0007669"/>
    <property type="project" value="TreeGrafter"/>
</dbReference>
<evidence type="ECO:0000256" key="6">
    <source>
        <dbReference type="RuleBase" id="RU003983"/>
    </source>
</evidence>
<dbReference type="GO" id="GO:0016020">
    <property type="term" value="C:membrane"/>
    <property type="evidence" value="ECO:0007669"/>
    <property type="project" value="TreeGrafter"/>
</dbReference>
<evidence type="ECO:0000313" key="10">
    <source>
        <dbReference type="Proteomes" id="UP000294480"/>
    </source>
</evidence>
<feature type="compositionally biased region" description="Basic and acidic residues" evidence="7">
    <location>
        <begin position="256"/>
        <end position="267"/>
    </location>
</feature>
<dbReference type="Pfam" id="PF01435">
    <property type="entry name" value="Peptidase_M48"/>
    <property type="match status" value="1"/>
</dbReference>
<keyword evidence="1 6" id="KW-0645">Protease</keyword>
<gene>
    <name evidence="9" type="ORF">DFR44_12033</name>
</gene>
<dbReference type="PANTHER" id="PTHR22726">
    <property type="entry name" value="METALLOENDOPEPTIDASE OMA1"/>
    <property type="match status" value="1"/>
</dbReference>
<proteinExistence type="inferred from homology"/>
<keyword evidence="10" id="KW-1185">Reference proteome</keyword>